<keyword evidence="10" id="KW-0411">Iron-sulfur</keyword>
<dbReference type="GO" id="GO:0009055">
    <property type="term" value="F:electron transfer activity"/>
    <property type="evidence" value="ECO:0007669"/>
    <property type="project" value="TreeGrafter"/>
</dbReference>
<dbReference type="InterPro" id="IPR017896">
    <property type="entry name" value="4Fe4S_Fe-S-bd"/>
</dbReference>
<keyword evidence="13" id="KW-1185">Reference proteome</keyword>
<gene>
    <name evidence="12" type="ORF">A6M21_05235</name>
</gene>
<evidence type="ECO:0000256" key="6">
    <source>
        <dbReference type="ARBA" id="ARBA00022723"/>
    </source>
</evidence>
<feature type="domain" description="4Fe-4S ferredoxin-type" evidence="11">
    <location>
        <begin position="7"/>
        <end position="36"/>
    </location>
</feature>
<evidence type="ECO:0000256" key="9">
    <source>
        <dbReference type="ARBA" id="ARBA00023004"/>
    </source>
</evidence>
<keyword evidence="5" id="KW-0004">4Fe-4S</keyword>
<comment type="cofactor">
    <cofactor evidence="1">
        <name>[3Fe-4S] cluster</name>
        <dbReference type="ChEBI" id="CHEBI:21137"/>
    </cofactor>
</comment>
<dbReference type="FunFam" id="3.30.70.20:FF:000010">
    <property type="entry name" value="Respiratory nitrate reductase beta subunit"/>
    <property type="match status" value="1"/>
</dbReference>
<dbReference type="GO" id="GO:0008940">
    <property type="term" value="F:nitrate reductase activity"/>
    <property type="evidence" value="ECO:0007669"/>
    <property type="project" value="InterPro"/>
</dbReference>
<dbReference type="Gene3D" id="1.10.3650.10">
    <property type="entry name" value="nitrate reductase domain like"/>
    <property type="match status" value="1"/>
</dbReference>
<dbReference type="STRING" id="1838280.A6M21_05235"/>
<keyword evidence="8" id="KW-0249">Electron transport</keyword>
<evidence type="ECO:0000256" key="2">
    <source>
        <dbReference type="ARBA" id="ARBA00001966"/>
    </source>
</evidence>
<dbReference type="GO" id="GO:0009061">
    <property type="term" value="P:anaerobic respiration"/>
    <property type="evidence" value="ECO:0007669"/>
    <property type="project" value="TreeGrafter"/>
</dbReference>
<dbReference type="NCBIfam" id="TIGR01660">
    <property type="entry name" value="narH"/>
    <property type="match status" value="1"/>
</dbReference>
<dbReference type="RefSeq" id="WP_066666617.1">
    <property type="nucleotide sequence ID" value="NZ_LYVF01000047.1"/>
</dbReference>
<feature type="domain" description="4Fe-4S ferredoxin-type" evidence="11">
    <location>
        <begin position="205"/>
        <end position="234"/>
    </location>
</feature>
<organism evidence="12 13">
    <name type="scientific">Desulfotomaculum copahuensis</name>
    <dbReference type="NCBI Taxonomy" id="1838280"/>
    <lineage>
        <taxon>Bacteria</taxon>
        <taxon>Bacillati</taxon>
        <taxon>Bacillota</taxon>
        <taxon>Clostridia</taxon>
        <taxon>Eubacteriales</taxon>
        <taxon>Desulfotomaculaceae</taxon>
        <taxon>Desulfotomaculum</taxon>
    </lineage>
</organism>
<dbReference type="Proteomes" id="UP000078532">
    <property type="component" value="Unassembled WGS sequence"/>
</dbReference>
<comment type="cofactor">
    <cofactor evidence="2">
        <name>[4Fe-4S] cluster</name>
        <dbReference type="ChEBI" id="CHEBI:49883"/>
    </cofactor>
</comment>
<sequence>MRIKAQTAMVINLDKCLGCHTCSVTCKNTWTNRPGAEYMWWNNVETRPGTGYPKQWENQDKYRGGWLLKNGKPALRAGNRVNRLLHIFHNPDQPLLDDYYEPWTYNYERLTGQPAGRRQPVARPESLLAGKYMDLTWGPNWEDDLAGTHITGLQDANLRGVEEAVCRDFQRIFMAYLPRTCAHCLNPACVAACPSGAIYKRDEDGIVLVDQQACRGWRFCVSACPYKKIYYNWQTNKAEKCIFCFPRLESGLPATCAETCAGRVRYLGLVLYDADAVAEAAAAPEEKEICRRQRDIFLDPAGPNIIRQAEADGIPADWLEAARRSPVYKLAVEWGVALPLHPEYRTLPMVWYIPPLSPLAAACGGGQNTLFPAVDEMRLPVHYLANLLAAGDGAPVRAVLKKLIALRIYMRALNLGKEPDRRVLADNGLDEETARDMYHLLAVAKYSDRFAVPPAHRELAAGLAVKQGSCGLDFRAGPAAGR</sequence>
<evidence type="ECO:0000256" key="4">
    <source>
        <dbReference type="ARBA" id="ARBA00022448"/>
    </source>
</evidence>
<evidence type="ECO:0000256" key="1">
    <source>
        <dbReference type="ARBA" id="ARBA00001927"/>
    </source>
</evidence>
<evidence type="ECO:0000256" key="7">
    <source>
        <dbReference type="ARBA" id="ARBA00022737"/>
    </source>
</evidence>
<feature type="domain" description="4Fe-4S ferredoxin-type" evidence="11">
    <location>
        <begin position="172"/>
        <end position="203"/>
    </location>
</feature>
<evidence type="ECO:0000256" key="8">
    <source>
        <dbReference type="ARBA" id="ARBA00022982"/>
    </source>
</evidence>
<dbReference type="PROSITE" id="PS51379">
    <property type="entry name" value="4FE4S_FER_2"/>
    <property type="match status" value="3"/>
</dbReference>
<evidence type="ECO:0000313" key="13">
    <source>
        <dbReference type="Proteomes" id="UP000078532"/>
    </source>
</evidence>
<dbReference type="GO" id="GO:0009325">
    <property type="term" value="C:nitrate reductase complex"/>
    <property type="evidence" value="ECO:0007669"/>
    <property type="project" value="InterPro"/>
</dbReference>
<evidence type="ECO:0000256" key="10">
    <source>
        <dbReference type="ARBA" id="ARBA00023014"/>
    </source>
</evidence>
<dbReference type="GO" id="GO:0016020">
    <property type="term" value="C:membrane"/>
    <property type="evidence" value="ECO:0007669"/>
    <property type="project" value="TreeGrafter"/>
</dbReference>
<dbReference type="GO" id="GO:0030313">
    <property type="term" value="C:cell envelope"/>
    <property type="evidence" value="ECO:0007669"/>
    <property type="project" value="UniProtKB-SubCell"/>
</dbReference>
<evidence type="ECO:0000256" key="5">
    <source>
        <dbReference type="ARBA" id="ARBA00022485"/>
    </source>
</evidence>
<dbReference type="SUPFAM" id="SSF54862">
    <property type="entry name" value="4Fe-4S ferredoxins"/>
    <property type="match status" value="1"/>
</dbReference>
<dbReference type="InterPro" id="IPR029263">
    <property type="entry name" value="Nitr_red_bet_C"/>
</dbReference>
<accession>A0A1B7LHW6</accession>
<dbReference type="Pfam" id="PF13247">
    <property type="entry name" value="Fer4_11"/>
    <property type="match status" value="1"/>
</dbReference>
<dbReference type="AlphaFoldDB" id="A0A1B7LHW6"/>
<reference evidence="12 13" key="1">
    <citation type="submission" date="2016-04" db="EMBL/GenBank/DDBJ databases">
        <authorList>
            <person name="Evans L.H."/>
            <person name="Alamgir A."/>
            <person name="Owens N."/>
            <person name="Weber N.D."/>
            <person name="Virtaneva K."/>
            <person name="Barbian K."/>
            <person name="Babar A."/>
            <person name="Rosenke K."/>
        </authorList>
    </citation>
    <scope>NUCLEOTIDE SEQUENCE [LARGE SCALE GENOMIC DNA]</scope>
    <source>
        <strain evidence="12 13">LMa1</strain>
    </source>
</reference>
<name>A0A1B7LHW6_9FIRM</name>
<dbReference type="InterPro" id="IPR006547">
    <property type="entry name" value="NO3_Rdtase_bsu"/>
</dbReference>
<dbReference type="Pfam" id="PF14711">
    <property type="entry name" value="Nitr_red_bet_C"/>
    <property type="match status" value="1"/>
</dbReference>
<dbReference type="OrthoDB" id="9779457at2"/>
<dbReference type="InterPro" id="IPR038262">
    <property type="entry name" value="Nitr_red_bet_C_sf"/>
</dbReference>
<evidence type="ECO:0000313" key="12">
    <source>
        <dbReference type="EMBL" id="OAT85877.1"/>
    </source>
</evidence>
<keyword evidence="9" id="KW-0408">Iron</keyword>
<dbReference type="PANTHER" id="PTHR43518">
    <property type="entry name" value="NITRATE REDUCTASE BETA SUBUNIT"/>
    <property type="match status" value="1"/>
</dbReference>
<dbReference type="Gene3D" id="3.30.70.20">
    <property type="match status" value="3"/>
</dbReference>
<keyword evidence="7" id="KW-0677">Repeat</keyword>
<keyword evidence="4" id="KW-0813">Transport</keyword>
<dbReference type="PANTHER" id="PTHR43518:SF1">
    <property type="entry name" value="RESPIRATORY NITRATE REDUCTASE 1 BETA CHAIN"/>
    <property type="match status" value="1"/>
</dbReference>
<dbReference type="GO" id="GO:0046872">
    <property type="term" value="F:metal ion binding"/>
    <property type="evidence" value="ECO:0007669"/>
    <property type="project" value="UniProtKB-KW"/>
</dbReference>
<comment type="caution">
    <text evidence="12">The sequence shown here is derived from an EMBL/GenBank/DDBJ whole genome shotgun (WGS) entry which is preliminary data.</text>
</comment>
<evidence type="ECO:0000259" key="11">
    <source>
        <dbReference type="PROSITE" id="PS51379"/>
    </source>
</evidence>
<dbReference type="GO" id="GO:0042126">
    <property type="term" value="P:nitrate metabolic process"/>
    <property type="evidence" value="ECO:0007669"/>
    <property type="project" value="InterPro"/>
</dbReference>
<keyword evidence="6" id="KW-0479">Metal-binding</keyword>
<comment type="subcellular location">
    <subcellularLocation>
        <location evidence="3">Cell envelope</location>
    </subcellularLocation>
</comment>
<dbReference type="GO" id="GO:0051539">
    <property type="term" value="F:4 iron, 4 sulfur cluster binding"/>
    <property type="evidence" value="ECO:0007669"/>
    <property type="project" value="UniProtKB-KW"/>
</dbReference>
<protein>
    <submittedName>
        <fullName evidence="12">Nitrate reductase subunit beta</fullName>
    </submittedName>
</protein>
<dbReference type="EMBL" id="LYVF01000047">
    <property type="protein sequence ID" value="OAT85877.1"/>
    <property type="molecule type" value="Genomic_DNA"/>
</dbReference>
<proteinExistence type="predicted"/>
<evidence type="ECO:0000256" key="3">
    <source>
        <dbReference type="ARBA" id="ARBA00004196"/>
    </source>
</evidence>